<evidence type="ECO:0000259" key="2">
    <source>
        <dbReference type="Pfam" id="PF17159"/>
    </source>
</evidence>
<keyword evidence="4" id="KW-1185">Reference proteome</keyword>
<sequence>MNIIKNSIQFLKVSTKEIFVLILLLMGLAYLSFKNFLLFHTISEIIPITISMIITLIAVNTYKFKGNNSLSFLGMAYFFVGSFDLIHTLTYKGMGFSLIMTPMFQPNYGLWRDIWKVHLY</sequence>
<keyword evidence="1" id="KW-1133">Transmembrane helix</keyword>
<feature type="domain" description="Membrane-associated sensor" evidence="2">
    <location>
        <begin position="32"/>
        <end position="96"/>
    </location>
</feature>
<name>A0ABN4T195_9CLOT</name>
<evidence type="ECO:0000256" key="1">
    <source>
        <dbReference type="SAM" id="Phobius"/>
    </source>
</evidence>
<reference evidence="3 4" key="1">
    <citation type="submission" date="2016-10" db="EMBL/GenBank/DDBJ databases">
        <title>Complete Genome Sequence of Acetogen Clostridium formicoaceticum ATCC 27076.</title>
        <authorList>
            <person name="Bao T."/>
            <person name="Cheng C."/>
            <person name="Zhao J."/>
            <person name="Yang S.-T."/>
            <person name="Wang J."/>
            <person name="Wang M."/>
        </authorList>
    </citation>
    <scope>NUCLEOTIDE SEQUENCE [LARGE SCALE GENOMIC DNA]</scope>
    <source>
        <strain evidence="3 4">ATCC 27076</strain>
    </source>
</reference>
<feature type="transmembrane region" description="Helical" evidence="1">
    <location>
        <begin position="18"/>
        <end position="38"/>
    </location>
</feature>
<proteinExistence type="predicted"/>
<feature type="transmembrane region" description="Helical" evidence="1">
    <location>
        <begin position="70"/>
        <end position="91"/>
    </location>
</feature>
<organism evidence="3 4">
    <name type="scientific">Clostridium formicaceticum</name>
    <dbReference type="NCBI Taxonomy" id="1497"/>
    <lineage>
        <taxon>Bacteria</taxon>
        <taxon>Bacillati</taxon>
        <taxon>Bacillota</taxon>
        <taxon>Clostridia</taxon>
        <taxon>Eubacteriales</taxon>
        <taxon>Clostridiaceae</taxon>
        <taxon>Clostridium</taxon>
    </lineage>
</organism>
<dbReference type="InterPro" id="IPR033425">
    <property type="entry name" value="MASE3"/>
</dbReference>
<keyword evidence="1" id="KW-0472">Membrane</keyword>
<evidence type="ECO:0000313" key="4">
    <source>
        <dbReference type="Proteomes" id="UP000177894"/>
    </source>
</evidence>
<gene>
    <name evidence="3" type="ORF">BJL90_00255</name>
</gene>
<evidence type="ECO:0000313" key="3">
    <source>
        <dbReference type="EMBL" id="AOY74519.1"/>
    </source>
</evidence>
<feature type="transmembrane region" description="Helical" evidence="1">
    <location>
        <begin position="45"/>
        <end position="64"/>
    </location>
</feature>
<accession>A0ABN4T195</accession>
<dbReference type="Proteomes" id="UP000177894">
    <property type="component" value="Chromosome"/>
</dbReference>
<dbReference type="Pfam" id="PF17159">
    <property type="entry name" value="MASE3"/>
    <property type="match status" value="1"/>
</dbReference>
<dbReference type="EMBL" id="CP017603">
    <property type="protein sequence ID" value="AOY74519.1"/>
    <property type="molecule type" value="Genomic_DNA"/>
</dbReference>
<protein>
    <recommendedName>
        <fullName evidence="2">Membrane-associated sensor domain-containing protein</fullName>
    </recommendedName>
</protein>
<keyword evidence="1" id="KW-0812">Transmembrane</keyword>